<protein>
    <submittedName>
        <fullName evidence="1">Uncharacterized protein</fullName>
    </submittedName>
</protein>
<accession>A0AAD2HY87</accession>
<sequence>MSGRILGRQILCANVHSMHRNQILTHSRVVRLWVMINLPSFWRLQGRATSENHLNTRKLLLQRLVFFLKLSNALPRCRFRILIRLGGPASSGLHRPHLHINARNPGIPF</sequence>
<dbReference type="EMBL" id="CAVNYO010000462">
    <property type="protein sequence ID" value="CAK5282798.1"/>
    <property type="molecule type" value="Genomic_DNA"/>
</dbReference>
<organism evidence="1 2">
    <name type="scientific">Mycena citricolor</name>
    <dbReference type="NCBI Taxonomy" id="2018698"/>
    <lineage>
        <taxon>Eukaryota</taxon>
        <taxon>Fungi</taxon>
        <taxon>Dikarya</taxon>
        <taxon>Basidiomycota</taxon>
        <taxon>Agaricomycotina</taxon>
        <taxon>Agaricomycetes</taxon>
        <taxon>Agaricomycetidae</taxon>
        <taxon>Agaricales</taxon>
        <taxon>Marasmiineae</taxon>
        <taxon>Mycenaceae</taxon>
        <taxon>Mycena</taxon>
    </lineage>
</organism>
<proteinExistence type="predicted"/>
<dbReference type="AlphaFoldDB" id="A0AAD2HY87"/>
<name>A0AAD2HY87_9AGAR</name>
<reference evidence="1" key="1">
    <citation type="submission" date="2023-11" db="EMBL/GenBank/DDBJ databases">
        <authorList>
            <person name="De Vega J J."/>
            <person name="De Vega J J."/>
        </authorList>
    </citation>
    <scope>NUCLEOTIDE SEQUENCE</scope>
</reference>
<evidence type="ECO:0000313" key="2">
    <source>
        <dbReference type="Proteomes" id="UP001295794"/>
    </source>
</evidence>
<dbReference type="Proteomes" id="UP001295794">
    <property type="component" value="Unassembled WGS sequence"/>
</dbReference>
<evidence type="ECO:0000313" key="1">
    <source>
        <dbReference type="EMBL" id="CAK5282798.1"/>
    </source>
</evidence>
<keyword evidence="2" id="KW-1185">Reference proteome</keyword>
<gene>
    <name evidence="1" type="ORF">MYCIT1_LOCUS34852</name>
</gene>
<comment type="caution">
    <text evidence="1">The sequence shown here is derived from an EMBL/GenBank/DDBJ whole genome shotgun (WGS) entry which is preliminary data.</text>
</comment>
<feature type="non-terminal residue" evidence="1">
    <location>
        <position position="109"/>
    </location>
</feature>